<accession>A0ACA8ZQX6</accession>
<evidence type="ECO:0000313" key="2">
    <source>
        <dbReference type="Proteomes" id="UP000635628"/>
    </source>
</evidence>
<gene>
    <name evidence="1" type="ORF">AZO1586R_1534</name>
</gene>
<proteinExistence type="predicted"/>
<name>A0ACA8ZQX6_9GAMM</name>
<reference evidence="1" key="1">
    <citation type="submission" date="2020-05" db="EMBL/GenBank/DDBJ databases">
        <authorList>
            <person name="Petersen J."/>
            <person name="Sayavedra L."/>
        </authorList>
    </citation>
    <scope>NUCLEOTIDE SEQUENCE</scope>
    <source>
        <strain evidence="1">B azoricus SOX Menez Gwen</strain>
    </source>
</reference>
<comment type="caution">
    <text evidence="1">The sequence shown here is derived from an EMBL/GenBank/DDBJ whole genome shotgun (WGS) entry which is preliminary data.</text>
</comment>
<dbReference type="EMBL" id="CAESAP020000230">
    <property type="protein sequence ID" value="CAB5503101.1"/>
    <property type="molecule type" value="Genomic_DNA"/>
</dbReference>
<sequence>MEQVSGNSTLKRHCNYIVDLCSLAKIVTIKENLYQSIISYPYPRLVTLFIKITSVENLKKAIAIAFKKINYTSSTISYTNQPLVTLLSTISYTRIAKSTVISIKTGFFLKLLKFFIKLALKSKGKHCEK</sequence>
<evidence type="ECO:0000313" key="1">
    <source>
        <dbReference type="EMBL" id="CAB5503101.1"/>
    </source>
</evidence>
<organism evidence="1 2">
    <name type="scientific">Bathymodiolus azoricus thioautotrophic gill symbiont</name>
    <dbReference type="NCBI Taxonomy" id="235205"/>
    <lineage>
        <taxon>Bacteria</taxon>
        <taxon>Pseudomonadati</taxon>
        <taxon>Pseudomonadota</taxon>
        <taxon>Gammaproteobacteria</taxon>
        <taxon>sulfur-oxidizing symbionts</taxon>
    </lineage>
</organism>
<dbReference type="Proteomes" id="UP000635628">
    <property type="component" value="Unassembled WGS sequence"/>
</dbReference>
<protein>
    <submittedName>
        <fullName evidence="1">Uncharacterized protein</fullName>
    </submittedName>
</protein>
<keyword evidence="2" id="KW-1185">Reference proteome</keyword>